<keyword evidence="1" id="KW-0479">Metal-binding</keyword>
<evidence type="ECO:0000256" key="1">
    <source>
        <dbReference type="ARBA" id="ARBA00022723"/>
    </source>
</evidence>
<dbReference type="Proteomes" id="UP001549921">
    <property type="component" value="Unassembled WGS sequence"/>
</dbReference>
<evidence type="ECO:0000256" key="3">
    <source>
        <dbReference type="ARBA" id="ARBA00022833"/>
    </source>
</evidence>
<evidence type="ECO:0000313" key="6">
    <source>
        <dbReference type="Proteomes" id="UP001549921"/>
    </source>
</evidence>
<dbReference type="Gene3D" id="2.20.25.240">
    <property type="match status" value="1"/>
</dbReference>
<reference evidence="5 6" key="1">
    <citation type="submission" date="2024-06" db="EMBL/GenBank/DDBJ databases">
        <title>A chromosome-level genome assembly of beet webworm, Loxostege sticticalis.</title>
        <authorList>
            <person name="Zhang Y."/>
        </authorList>
    </citation>
    <scope>NUCLEOTIDE SEQUENCE [LARGE SCALE GENOMIC DNA]</scope>
    <source>
        <strain evidence="5">AQ028</strain>
        <tissue evidence="5">Male pupae</tissue>
    </source>
</reference>
<sequence length="126" mass="14679">MIHSSRGAHYMMVNSFTFKKQDSKARTWVCTSRPASKCLAKVRMEDPNTVIPYSLEHNHPPPLYHVMKDGQYIKMIAHSKKFISAAEYGFKEIHDLASNLYKAFNFRNRILNDKVNQRTAFTKINK</sequence>
<feature type="domain" description="FLYWCH-type" evidence="4">
    <location>
        <begin position="4"/>
        <end position="59"/>
    </location>
</feature>
<comment type="caution">
    <text evidence="5">The sequence shown here is derived from an EMBL/GenBank/DDBJ whole genome shotgun (WGS) entry which is preliminary data.</text>
</comment>
<dbReference type="InterPro" id="IPR007588">
    <property type="entry name" value="Znf_FLYWCH"/>
</dbReference>
<evidence type="ECO:0000259" key="4">
    <source>
        <dbReference type="Pfam" id="PF04500"/>
    </source>
</evidence>
<organism evidence="5 6">
    <name type="scientific">Loxostege sticticalis</name>
    <name type="common">Beet webworm moth</name>
    <dbReference type="NCBI Taxonomy" id="481309"/>
    <lineage>
        <taxon>Eukaryota</taxon>
        <taxon>Metazoa</taxon>
        <taxon>Ecdysozoa</taxon>
        <taxon>Arthropoda</taxon>
        <taxon>Hexapoda</taxon>
        <taxon>Insecta</taxon>
        <taxon>Pterygota</taxon>
        <taxon>Neoptera</taxon>
        <taxon>Endopterygota</taxon>
        <taxon>Lepidoptera</taxon>
        <taxon>Glossata</taxon>
        <taxon>Ditrysia</taxon>
        <taxon>Pyraloidea</taxon>
        <taxon>Crambidae</taxon>
        <taxon>Pyraustinae</taxon>
        <taxon>Loxostege</taxon>
    </lineage>
</organism>
<evidence type="ECO:0000313" key="5">
    <source>
        <dbReference type="EMBL" id="KAL0831906.1"/>
    </source>
</evidence>
<dbReference type="AlphaFoldDB" id="A0ABD0T1M5"/>
<dbReference type="Pfam" id="PF04500">
    <property type="entry name" value="FLYWCH"/>
    <property type="match status" value="1"/>
</dbReference>
<keyword evidence="2" id="KW-0863">Zinc-finger</keyword>
<accession>A0ABD0T1M5</accession>
<protein>
    <recommendedName>
        <fullName evidence="4">FLYWCH-type domain-containing protein</fullName>
    </recommendedName>
</protein>
<keyword evidence="3" id="KW-0862">Zinc</keyword>
<dbReference type="GO" id="GO:0008270">
    <property type="term" value="F:zinc ion binding"/>
    <property type="evidence" value="ECO:0007669"/>
    <property type="project" value="UniProtKB-KW"/>
</dbReference>
<evidence type="ECO:0000256" key="2">
    <source>
        <dbReference type="ARBA" id="ARBA00022771"/>
    </source>
</evidence>
<name>A0ABD0T1M5_LOXSC</name>
<dbReference type="EMBL" id="JBEDNZ010000011">
    <property type="protein sequence ID" value="KAL0831906.1"/>
    <property type="molecule type" value="Genomic_DNA"/>
</dbReference>
<proteinExistence type="predicted"/>
<gene>
    <name evidence="5" type="ORF">ABMA28_001425</name>
</gene>